<evidence type="ECO:0000256" key="1">
    <source>
        <dbReference type="SAM" id="MobiDB-lite"/>
    </source>
</evidence>
<evidence type="ECO:0000256" key="2">
    <source>
        <dbReference type="SAM" id="Phobius"/>
    </source>
</evidence>
<dbReference type="AlphaFoldDB" id="A0A7T7L4L3"/>
<accession>A0A7T7L4L3</accession>
<dbReference type="RefSeq" id="WP_200401089.1">
    <property type="nucleotide sequence ID" value="NZ_CP066831.1"/>
</dbReference>
<feature type="transmembrane region" description="Helical" evidence="2">
    <location>
        <begin position="138"/>
        <end position="158"/>
    </location>
</feature>
<dbReference type="KEGG" id="slf:JEQ17_47165"/>
<sequence>MNAPARAAARGRPGPSLGRISDATGPEHRAWLLPLRTSFLDSKWSCEELADKSYTTKGKVSELLRGVGDYPRWDRVRCVHQALNPLQLLEWYEARWEEGALAAGRKPEWINKCLAAGQPSAELPPSPVRPRRRPLRTALVVAASLAAMASSLLGLAAVRPGPTQADHPPVEACASPAALYCEPAGPSAPARISGPAPDRRDVSFVAPSLRADAERAYVNYPRPFSTATGSVEKVVLGTADARVYTPKGWSKRLWIRGGATVYVICTDSRDFLVLYGGDGDRVHGTDTQFTRPVPQKNCPPSLDE</sequence>
<keyword evidence="2" id="KW-0472">Membrane</keyword>
<dbReference type="EMBL" id="CP066831">
    <property type="protein sequence ID" value="QQM46256.1"/>
    <property type="molecule type" value="Genomic_DNA"/>
</dbReference>
<proteinExistence type="predicted"/>
<organism evidence="3 4">
    <name type="scientific">Streptomyces liliifuscus</name>
    <dbReference type="NCBI Taxonomy" id="2797636"/>
    <lineage>
        <taxon>Bacteria</taxon>
        <taxon>Bacillati</taxon>
        <taxon>Actinomycetota</taxon>
        <taxon>Actinomycetes</taxon>
        <taxon>Kitasatosporales</taxon>
        <taxon>Streptomycetaceae</taxon>
        <taxon>Streptomyces</taxon>
    </lineage>
</organism>
<feature type="compositionally biased region" description="Low complexity" evidence="1">
    <location>
        <begin position="1"/>
        <end position="15"/>
    </location>
</feature>
<keyword evidence="2" id="KW-0812">Transmembrane</keyword>
<feature type="region of interest" description="Disordered" evidence="1">
    <location>
        <begin position="1"/>
        <end position="21"/>
    </location>
</feature>
<gene>
    <name evidence="3" type="ORF">JEQ17_47165</name>
</gene>
<reference evidence="3 4" key="1">
    <citation type="submission" date="2020-12" db="EMBL/GenBank/DDBJ databases">
        <title>A novel species.</title>
        <authorList>
            <person name="Li K."/>
        </authorList>
    </citation>
    <scope>NUCLEOTIDE SEQUENCE [LARGE SCALE GENOMIC DNA]</scope>
    <source>
        <strain evidence="3 4">ZYC-3</strain>
    </source>
</reference>
<feature type="region of interest" description="Disordered" evidence="1">
    <location>
        <begin position="283"/>
        <end position="304"/>
    </location>
</feature>
<keyword evidence="2" id="KW-1133">Transmembrane helix</keyword>
<protein>
    <submittedName>
        <fullName evidence="3">Uncharacterized protein</fullName>
    </submittedName>
</protein>
<evidence type="ECO:0000313" key="3">
    <source>
        <dbReference type="EMBL" id="QQM46256.1"/>
    </source>
</evidence>
<dbReference type="Proteomes" id="UP000595636">
    <property type="component" value="Chromosome"/>
</dbReference>
<name>A0A7T7L4L3_9ACTN</name>
<evidence type="ECO:0000313" key="4">
    <source>
        <dbReference type="Proteomes" id="UP000595636"/>
    </source>
</evidence>
<keyword evidence="4" id="KW-1185">Reference proteome</keyword>